<sequence length="249" mass="27997">MIFIKTCVRAFEAYCSRIACIPFSSSETGERVIPGSAISPALKEMCFGKRLFWRLRDGLMVLSPTHQNCLAFCAVNNRKEQLQVLGQWGEGFLLIEIQVRFRAGGLNNPLTLCSRMHRSNEIKSCSHGRLGKDNGEHLKEFIYPSTNPFPSKLTQEIPAKATFAETRHVAFKQTGWSWNKAKTKLLLFRVLYLLVRRHSARLCLAQPFYSSFKLIPSLIQAAKRCGPDYLFGGGEHPSVPAACAKLLCN</sequence>
<reference evidence="1 2" key="1">
    <citation type="submission" date="2021-06" db="EMBL/GenBank/DDBJ databases">
        <title>Caerostris extrusa draft genome.</title>
        <authorList>
            <person name="Kono N."/>
            <person name="Arakawa K."/>
        </authorList>
    </citation>
    <scope>NUCLEOTIDE SEQUENCE [LARGE SCALE GENOMIC DNA]</scope>
</reference>
<organism evidence="1 2">
    <name type="scientific">Caerostris extrusa</name>
    <name type="common">Bark spider</name>
    <name type="synonym">Caerostris bankana</name>
    <dbReference type="NCBI Taxonomy" id="172846"/>
    <lineage>
        <taxon>Eukaryota</taxon>
        <taxon>Metazoa</taxon>
        <taxon>Ecdysozoa</taxon>
        <taxon>Arthropoda</taxon>
        <taxon>Chelicerata</taxon>
        <taxon>Arachnida</taxon>
        <taxon>Araneae</taxon>
        <taxon>Araneomorphae</taxon>
        <taxon>Entelegynae</taxon>
        <taxon>Araneoidea</taxon>
        <taxon>Araneidae</taxon>
        <taxon>Caerostris</taxon>
    </lineage>
</organism>
<dbReference type="EMBL" id="BPLR01002492">
    <property type="protein sequence ID" value="GIX74278.1"/>
    <property type="molecule type" value="Genomic_DNA"/>
</dbReference>
<dbReference type="AlphaFoldDB" id="A0AAV4MPI4"/>
<name>A0AAV4MPI4_CAEEX</name>
<gene>
    <name evidence="1" type="ORF">CEXT_537871</name>
</gene>
<accession>A0AAV4MPI4</accession>
<keyword evidence="2" id="KW-1185">Reference proteome</keyword>
<protein>
    <submittedName>
        <fullName evidence="1">Uncharacterized protein</fullName>
    </submittedName>
</protein>
<comment type="caution">
    <text evidence="1">The sequence shown here is derived from an EMBL/GenBank/DDBJ whole genome shotgun (WGS) entry which is preliminary data.</text>
</comment>
<evidence type="ECO:0000313" key="1">
    <source>
        <dbReference type="EMBL" id="GIX74278.1"/>
    </source>
</evidence>
<evidence type="ECO:0000313" key="2">
    <source>
        <dbReference type="Proteomes" id="UP001054945"/>
    </source>
</evidence>
<dbReference type="Proteomes" id="UP001054945">
    <property type="component" value="Unassembled WGS sequence"/>
</dbReference>
<proteinExistence type="predicted"/>